<evidence type="ECO:0000313" key="1">
    <source>
        <dbReference type="EMBL" id="KAI9907674.1"/>
    </source>
</evidence>
<name>A0ACC0VMI9_9STRA</name>
<dbReference type="Proteomes" id="UP001163321">
    <property type="component" value="Chromosome 8"/>
</dbReference>
<comment type="caution">
    <text evidence="1">The sequence shown here is derived from an EMBL/GenBank/DDBJ whole genome shotgun (WGS) entry which is preliminary data.</text>
</comment>
<reference evidence="1 2" key="1">
    <citation type="journal article" date="2022" name="bioRxiv">
        <title>The genome of the oomycete Peronosclerospora sorghi, a cosmopolitan pathogen of maize and sorghum, is inflated with dispersed pseudogenes.</title>
        <authorList>
            <person name="Fletcher K."/>
            <person name="Martin F."/>
            <person name="Isakeit T."/>
            <person name="Cavanaugh K."/>
            <person name="Magill C."/>
            <person name="Michelmore R."/>
        </authorList>
    </citation>
    <scope>NUCLEOTIDE SEQUENCE [LARGE SCALE GENOMIC DNA]</scope>
    <source>
        <strain evidence="1">P6</strain>
    </source>
</reference>
<evidence type="ECO:0000313" key="2">
    <source>
        <dbReference type="Proteomes" id="UP001163321"/>
    </source>
</evidence>
<gene>
    <name evidence="1" type="ORF">PsorP6_002960</name>
</gene>
<keyword evidence="2" id="KW-1185">Reference proteome</keyword>
<organism evidence="1 2">
    <name type="scientific">Peronosclerospora sorghi</name>
    <dbReference type="NCBI Taxonomy" id="230839"/>
    <lineage>
        <taxon>Eukaryota</taxon>
        <taxon>Sar</taxon>
        <taxon>Stramenopiles</taxon>
        <taxon>Oomycota</taxon>
        <taxon>Peronosporomycetes</taxon>
        <taxon>Peronosporales</taxon>
        <taxon>Peronosporaceae</taxon>
        <taxon>Peronosclerospora</taxon>
    </lineage>
</organism>
<protein>
    <submittedName>
        <fullName evidence="1">Uncharacterized protein</fullName>
    </submittedName>
</protein>
<dbReference type="EMBL" id="CM047587">
    <property type="protein sequence ID" value="KAI9907674.1"/>
    <property type="molecule type" value="Genomic_DNA"/>
</dbReference>
<proteinExistence type="predicted"/>
<accession>A0ACC0VMI9</accession>
<sequence length="638" mass="71902">MAPRDPATCSDLGAFSTRHLHLDVAIEPAEKRIVGAVTLSVRRRSTASTLRLDVFHLTIHSVVVTPAEKEEDGRPLEASWCIKEFTSFGEMLEIRIPEDVTQARDLDVRIEYETQTESPGVCWLYKEQTAGKRHPFMYTQGQEVLNRSVFPCQDSPSVRVTYTAAVVVPPELVCVMSAKLSSVEDRFAEDEGGDSQAPVNKMFTFEMKQSIPVYLVAMAVGDLVEAEVGPRSSIWAEPCTIEAATAEFDGVLEKYLTIGEGLFGEYLWERYDMLIMPPSFPYGGMENPRLTFVSPCTIAGDHSLVSIVAHELSHSWFGNLVTNATWSDFFLNEGFTMYAERRITEICYGRALSCLEAKLGQALLREEIASLGEESPLTRLRVPLDEGIDPGDIYNTCAYEKGYAFVCYLRSIVGSDQVFDDFLKQYCREYRFQSISAETMIAFFLKSFPELANSSGTDLNGAISFHTWLNEPGFPPFTPDFSDAQEMMEKCELLAFHWSASSMPVQPSVLYLSEEAKLWGVRTILYLLDCTLEATFSSADIVITLGDTLSLWDSRNAEILFRWAMILIKNVVLSKFSLVRRFLAMQGKQKFQLPVYRLLTFSSNKHVREFATDVYASTKSMLHVMVRDRIELLLKNSV</sequence>